<name>A0A834WWG8_9FABA</name>
<comment type="caution">
    <text evidence="1">The sequence shown here is derived from an EMBL/GenBank/DDBJ whole genome shotgun (WGS) entry which is preliminary data.</text>
</comment>
<organism evidence="1 2">
    <name type="scientific">Senna tora</name>
    <dbReference type="NCBI Taxonomy" id="362788"/>
    <lineage>
        <taxon>Eukaryota</taxon>
        <taxon>Viridiplantae</taxon>
        <taxon>Streptophyta</taxon>
        <taxon>Embryophyta</taxon>
        <taxon>Tracheophyta</taxon>
        <taxon>Spermatophyta</taxon>
        <taxon>Magnoliopsida</taxon>
        <taxon>eudicotyledons</taxon>
        <taxon>Gunneridae</taxon>
        <taxon>Pentapetalae</taxon>
        <taxon>rosids</taxon>
        <taxon>fabids</taxon>
        <taxon>Fabales</taxon>
        <taxon>Fabaceae</taxon>
        <taxon>Caesalpinioideae</taxon>
        <taxon>Cassia clade</taxon>
        <taxon>Senna</taxon>
    </lineage>
</organism>
<protein>
    <submittedName>
        <fullName evidence="1">Uncharacterized protein</fullName>
    </submittedName>
</protein>
<reference evidence="1" key="1">
    <citation type="submission" date="2020-09" db="EMBL/GenBank/DDBJ databases">
        <title>Genome-Enabled Discovery of Anthraquinone Biosynthesis in Senna tora.</title>
        <authorList>
            <person name="Kang S.-H."/>
            <person name="Pandey R.P."/>
            <person name="Lee C.-M."/>
            <person name="Sim J.-S."/>
            <person name="Jeong J.-T."/>
            <person name="Choi B.-S."/>
            <person name="Jung M."/>
            <person name="Ginzburg D."/>
            <person name="Zhao K."/>
            <person name="Won S.Y."/>
            <person name="Oh T.-J."/>
            <person name="Yu Y."/>
            <person name="Kim N.-H."/>
            <person name="Lee O.R."/>
            <person name="Lee T.-H."/>
            <person name="Bashyal P."/>
            <person name="Kim T.-S."/>
            <person name="Lee W.-H."/>
            <person name="Kawkins C."/>
            <person name="Kim C.-K."/>
            <person name="Kim J.S."/>
            <person name="Ahn B.O."/>
            <person name="Rhee S.Y."/>
            <person name="Sohng J.K."/>
        </authorList>
    </citation>
    <scope>NUCLEOTIDE SEQUENCE</scope>
    <source>
        <tissue evidence="1">Leaf</tissue>
    </source>
</reference>
<accession>A0A834WWG8</accession>
<dbReference type="EMBL" id="JAAIUW010000005">
    <property type="protein sequence ID" value="KAF7833487.1"/>
    <property type="molecule type" value="Genomic_DNA"/>
</dbReference>
<dbReference type="AlphaFoldDB" id="A0A834WWG8"/>
<proteinExistence type="predicted"/>
<sequence length="326" mass="35436">MLQPSPFVVLQIRLNLTLPLRPIHRLVQRQQNHLVVTRQHHRVQPALARPHILRRELRELVEAGEPFDLRERGGALRGFEFGEEPEIGVRVGSVSRVRIADVAQDDVAVEEDFREDDAVLEDDRGGRGFRAVRDAGVEGEFRVLDLDGDGADAEAVGGGEGEAGAAVEGGDGGGGVGGEILGGGDGGGVRGGEEEAEVAGAEEVGGVGEVAGGEVRFSNNRHSETPREATSRIGSVRTPEFHMVEALHGEAVGFGVCTDEVVESDELEAIGRGRDVKKIDSKRWRHVAECDWARLIRRRCVTVCLALACERRRKEKKWEGRLSCRL</sequence>
<evidence type="ECO:0000313" key="1">
    <source>
        <dbReference type="EMBL" id="KAF7833487.1"/>
    </source>
</evidence>
<keyword evidence="2" id="KW-1185">Reference proteome</keyword>
<evidence type="ECO:0000313" key="2">
    <source>
        <dbReference type="Proteomes" id="UP000634136"/>
    </source>
</evidence>
<dbReference type="Proteomes" id="UP000634136">
    <property type="component" value="Unassembled WGS sequence"/>
</dbReference>
<gene>
    <name evidence="1" type="ORF">G2W53_015820</name>
</gene>